<evidence type="ECO:0000256" key="3">
    <source>
        <dbReference type="ARBA" id="ARBA00022840"/>
    </source>
</evidence>
<dbReference type="CDD" id="cd02022">
    <property type="entry name" value="DPCK"/>
    <property type="match status" value="1"/>
</dbReference>
<comment type="pathway">
    <text evidence="5">Cofactor biosynthesis; coenzyme A biosynthesis; CoA from (R)-pantothenate: step 5/5.</text>
</comment>
<dbReference type="GO" id="GO:0005737">
    <property type="term" value="C:cytoplasm"/>
    <property type="evidence" value="ECO:0007669"/>
    <property type="project" value="UniProtKB-SubCell"/>
</dbReference>
<accession>A0AAU7ZTF1</accession>
<comment type="subcellular location">
    <subcellularLocation>
        <location evidence="5">Cytoplasm</location>
    </subcellularLocation>
</comment>
<dbReference type="RefSeq" id="WP_353065195.1">
    <property type="nucleotide sequence ID" value="NZ_CP132942.1"/>
</dbReference>
<reference evidence="7" key="1">
    <citation type="submission" date="2023-08" db="EMBL/GenBank/DDBJ databases">
        <authorList>
            <person name="Messyasz A."/>
            <person name="Mannisto M.K."/>
            <person name="Kerkhof L.J."/>
            <person name="Haggblom M."/>
        </authorList>
    </citation>
    <scope>NUCLEOTIDE SEQUENCE</scope>
    <source>
        <strain evidence="7">X5P6</strain>
    </source>
</reference>
<evidence type="ECO:0000256" key="6">
    <source>
        <dbReference type="NCBIfam" id="TIGR00152"/>
    </source>
</evidence>
<dbReference type="KEGG" id="tpsc:RBB77_04930"/>
<evidence type="ECO:0000256" key="4">
    <source>
        <dbReference type="ARBA" id="ARBA00022993"/>
    </source>
</evidence>
<dbReference type="EMBL" id="CP132942">
    <property type="protein sequence ID" value="XCB34241.1"/>
    <property type="molecule type" value="Genomic_DNA"/>
</dbReference>
<comment type="similarity">
    <text evidence="1 5">Belongs to the CoaE family.</text>
</comment>
<dbReference type="HAMAP" id="MF_00376">
    <property type="entry name" value="Dephospho_CoA_kinase"/>
    <property type="match status" value="1"/>
</dbReference>
<dbReference type="PANTHER" id="PTHR10695:SF46">
    <property type="entry name" value="BIFUNCTIONAL COENZYME A SYNTHASE-RELATED"/>
    <property type="match status" value="1"/>
</dbReference>
<evidence type="ECO:0000256" key="1">
    <source>
        <dbReference type="ARBA" id="ARBA00009018"/>
    </source>
</evidence>
<organism evidence="7">
    <name type="scientific">Tunturiibacter psychrotolerans</name>
    <dbReference type="NCBI Taxonomy" id="3069686"/>
    <lineage>
        <taxon>Bacteria</taxon>
        <taxon>Pseudomonadati</taxon>
        <taxon>Acidobacteriota</taxon>
        <taxon>Terriglobia</taxon>
        <taxon>Terriglobales</taxon>
        <taxon>Acidobacteriaceae</taxon>
        <taxon>Tunturiibacter</taxon>
    </lineage>
</organism>
<dbReference type="AlphaFoldDB" id="A0AAU7ZTF1"/>
<dbReference type="Gene3D" id="3.40.50.300">
    <property type="entry name" value="P-loop containing nucleotide triphosphate hydrolases"/>
    <property type="match status" value="1"/>
</dbReference>
<dbReference type="InterPro" id="IPR001977">
    <property type="entry name" value="Depp_CoAkinase"/>
</dbReference>
<dbReference type="GO" id="GO:0004140">
    <property type="term" value="F:dephospho-CoA kinase activity"/>
    <property type="evidence" value="ECO:0007669"/>
    <property type="project" value="UniProtKB-UniRule"/>
</dbReference>
<protein>
    <recommendedName>
        <fullName evidence="5 6">Dephospho-CoA kinase</fullName>
        <ecNumber evidence="5 6">2.7.1.24</ecNumber>
    </recommendedName>
    <alternativeName>
        <fullName evidence="5">Dephosphocoenzyme A kinase</fullName>
    </alternativeName>
</protein>
<comment type="catalytic activity">
    <reaction evidence="5">
        <text>3'-dephospho-CoA + ATP = ADP + CoA + H(+)</text>
        <dbReference type="Rhea" id="RHEA:18245"/>
        <dbReference type="ChEBI" id="CHEBI:15378"/>
        <dbReference type="ChEBI" id="CHEBI:30616"/>
        <dbReference type="ChEBI" id="CHEBI:57287"/>
        <dbReference type="ChEBI" id="CHEBI:57328"/>
        <dbReference type="ChEBI" id="CHEBI:456216"/>
        <dbReference type="EC" id="2.7.1.24"/>
    </reaction>
</comment>
<gene>
    <name evidence="5 7" type="primary">coaE</name>
    <name evidence="7" type="ORF">RBB77_04930</name>
</gene>
<name>A0AAU7ZTF1_9BACT</name>
<dbReference type="PANTHER" id="PTHR10695">
    <property type="entry name" value="DEPHOSPHO-COA KINASE-RELATED"/>
    <property type="match status" value="1"/>
</dbReference>
<dbReference type="EC" id="2.7.1.24" evidence="5 6"/>
<keyword evidence="2 5" id="KW-0547">Nucleotide-binding</keyword>
<keyword evidence="3 5" id="KW-0067">ATP-binding</keyword>
<keyword evidence="5 7" id="KW-0418">Kinase</keyword>
<keyword evidence="5" id="KW-0963">Cytoplasm</keyword>
<feature type="binding site" evidence="5">
    <location>
        <begin position="11"/>
        <end position="16"/>
    </location>
    <ligand>
        <name>ATP</name>
        <dbReference type="ChEBI" id="CHEBI:30616"/>
    </ligand>
</feature>
<proteinExistence type="inferred from homology"/>
<comment type="function">
    <text evidence="5">Catalyzes the phosphorylation of the 3'-hydroxyl group of dephosphocoenzyme A to form coenzyme A.</text>
</comment>
<dbReference type="SUPFAM" id="SSF52540">
    <property type="entry name" value="P-loop containing nucleoside triphosphate hydrolases"/>
    <property type="match status" value="1"/>
</dbReference>
<evidence type="ECO:0000256" key="5">
    <source>
        <dbReference type="HAMAP-Rule" id="MF_00376"/>
    </source>
</evidence>
<sequence>MLRVGLTGGLGSGKSTAARLFAALGAHVLQSDAIGRELMEPGQPIYDGMVAHFGAGVVRADGTLDRAALARIAFTEGRVEELNAIAHPLVIARQMALTEQIFRREPHAVVMVESALIFETNYGTVDNARWQGRFDRIIMVTAPEEVKIARFVVRSSAGKAISEQQRTELEEEARRRLAQQISDDQKSALSDYVLTNGGAVTELEWQVDQLWPILEAAASTSA</sequence>
<keyword evidence="4 5" id="KW-0173">Coenzyme A biosynthesis</keyword>
<evidence type="ECO:0000256" key="2">
    <source>
        <dbReference type="ARBA" id="ARBA00022741"/>
    </source>
</evidence>
<dbReference type="GO" id="GO:0005524">
    <property type="term" value="F:ATP binding"/>
    <property type="evidence" value="ECO:0007669"/>
    <property type="project" value="UniProtKB-UniRule"/>
</dbReference>
<dbReference type="NCBIfam" id="TIGR00152">
    <property type="entry name" value="dephospho-CoA kinase"/>
    <property type="match status" value="1"/>
</dbReference>
<dbReference type="PROSITE" id="PS51219">
    <property type="entry name" value="DPCK"/>
    <property type="match status" value="1"/>
</dbReference>
<evidence type="ECO:0000313" key="7">
    <source>
        <dbReference type="EMBL" id="XCB34241.1"/>
    </source>
</evidence>
<reference evidence="7" key="2">
    <citation type="journal article" date="2024" name="Environ. Microbiol.">
        <title>Genome analysis and description of Tunturibacter gen. nov. expands the diversity of Terriglobia in tundra soils.</title>
        <authorList>
            <person name="Messyasz A."/>
            <person name="Mannisto M.K."/>
            <person name="Kerkhof L.J."/>
            <person name="Haggblom M.M."/>
        </authorList>
    </citation>
    <scope>NUCLEOTIDE SEQUENCE</scope>
    <source>
        <strain evidence="7">X5P6</strain>
    </source>
</reference>
<dbReference type="Pfam" id="PF01121">
    <property type="entry name" value="CoaE"/>
    <property type="match status" value="1"/>
</dbReference>
<keyword evidence="5 7" id="KW-0808">Transferase</keyword>
<dbReference type="GO" id="GO:0015937">
    <property type="term" value="P:coenzyme A biosynthetic process"/>
    <property type="evidence" value="ECO:0007669"/>
    <property type="project" value="UniProtKB-UniRule"/>
</dbReference>
<dbReference type="InterPro" id="IPR027417">
    <property type="entry name" value="P-loop_NTPase"/>
</dbReference>